<evidence type="ECO:0000256" key="1">
    <source>
        <dbReference type="SAM" id="MobiDB-lite"/>
    </source>
</evidence>
<evidence type="ECO:0000313" key="2">
    <source>
        <dbReference type="EMBL" id="KAI8575654.1"/>
    </source>
</evidence>
<dbReference type="AlphaFoldDB" id="A0AAD5HAD8"/>
<dbReference type="RefSeq" id="XP_051440658.1">
    <property type="nucleotide sequence ID" value="XM_051592223.1"/>
</dbReference>
<organism evidence="2 3">
    <name type="scientific">Umbelopsis ramanniana AG</name>
    <dbReference type="NCBI Taxonomy" id="1314678"/>
    <lineage>
        <taxon>Eukaryota</taxon>
        <taxon>Fungi</taxon>
        <taxon>Fungi incertae sedis</taxon>
        <taxon>Mucoromycota</taxon>
        <taxon>Mucoromycotina</taxon>
        <taxon>Umbelopsidomycetes</taxon>
        <taxon>Umbelopsidales</taxon>
        <taxon>Umbelopsidaceae</taxon>
        <taxon>Umbelopsis</taxon>
    </lineage>
</organism>
<comment type="caution">
    <text evidence="2">The sequence shown here is derived from an EMBL/GenBank/DDBJ whole genome shotgun (WGS) entry which is preliminary data.</text>
</comment>
<dbReference type="EMBL" id="MU620974">
    <property type="protein sequence ID" value="KAI8575654.1"/>
    <property type="molecule type" value="Genomic_DNA"/>
</dbReference>
<sequence length="174" mass="19636">MPRGRKRNTTDPLTESSKPRRRRKVKAEPGTSSSDPASWPSEEQKPVRIKVEPVELHQEVSHWTCSTLHGYSYPYLYAKDGVMVNKGVNELAERVEDQQVELPSIDLLNGIHMVGANRLFKQHEGLTHGLFRRSALFALGVLMEEWAKQTAEDLKWVEDVDNSLEGNQNGDTAG</sequence>
<evidence type="ECO:0000313" key="3">
    <source>
        <dbReference type="Proteomes" id="UP001206595"/>
    </source>
</evidence>
<feature type="region of interest" description="Disordered" evidence="1">
    <location>
        <begin position="1"/>
        <end position="46"/>
    </location>
</feature>
<name>A0AAD5HAD8_UMBRA</name>
<dbReference type="Proteomes" id="UP001206595">
    <property type="component" value="Unassembled WGS sequence"/>
</dbReference>
<accession>A0AAD5HAD8</accession>
<reference evidence="2" key="2">
    <citation type="journal article" date="2022" name="Proc. Natl. Acad. Sci. U.S.A.">
        <title>Diploid-dominant life cycles characterize the early evolution of Fungi.</title>
        <authorList>
            <person name="Amses K.R."/>
            <person name="Simmons D.R."/>
            <person name="Longcore J.E."/>
            <person name="Mondo S.J."/>
            <person name="Seto K."/>
            <person name="Jeronimo G.H."/>
            <person name="Bonds A.E."/>
            <person name="Quandt C.A."/>
            <person name="Davis W.J."/>
            <person name="Chang Y."/>
            <person name="Federici B.A."/>
            <person name="Kuo A."/>
            <person name="LaButti K."/>
            <person name="Pangilinan J."/>
            <person name="Andreopoulos W."/>
            <person name="Tritt A."/>
            <person name="Riley R."/>
            <person name="Hundley H."/>
            <person name="Johnson J."/>
            <person name="Lipzen A."/>
            <person name="Barry K."/>
            <person name="Lang B.F."/>
            <person name="Cuomo C.A."/>
            <person name="Buchler N.E."/>
            <person name="Grigoriev I.V."/>
            <person name="Spatafora J.W."/>
            <person name="Stajich J.E."/>
            <person name="James T.Y."/>
        </authorList>
    </citation>
    <scope>NUCLEOTIDE SEQUENCE</scope>
    <source>
        <strain evidence="2">AG</strain>
    </source>
</reference>
<protein>
    <submittedName>
        <fullName evidence="2">Uncharacterized protein</fullName>
    </submittedName>
</protein>
<reference evidence="2" key="1">
    <citation type="submission" date="2021-06" db="EMBL/GenBank/DDBJ databases">
        <authorList>
            <consortium name="DOE Joint Genome Institute"/>
            <person name="Mondo S.J."/>
            <person name="Amses K.R."/>
            <person name="Simmons D.R."/>
            <person name="Longcore J.E."/>
            <person name="Seto K."/>
            <person name="Alves G.H."/>
            <person name="Bonds A.E."/>
            <person name="Quandt C.A."/>
            <person name="Davis W.J."/>
            <person name="Chang Y."/>
            <person name="Letcher P.M."/>
            <person name="Powell M.J."/>
            <person name="Kuo A."/>
            <person name="Labutti K."/>
            <person name="Pangilinan J."/>
            <person name="Andreopoulos W."/>
            <person name="Tritt A."/>
            <person name="Riley R."/>
            <person name="Hundley H."/>
            <person name="Johnson J."/>
            <person name="Lipzen A."/>
            <person name="Barry K."/>
            <person name="Berbee M.L."/>
            <person name="Buchler N.E."/>
            <person name="Grigoriev I.V."/>
            <person name="Spatafora J.W."/>
            <person name="Stajich J.E."/>
            <person name="James T.Y."/>
        </authorList>
    </citation>
    <scope>NUCLEOTIDE SEQUENCE</scope>
    <source>
        <strain evidence="2">AG</strain>
    </source>
</reference>
<gene>
    <name evidence="2" type="ORF">K450DRAFT_260875</name>
</gene>
<proteinExistence type="predicted"/>
<keyword evidence="3" id="KW-1185">Reference proteome</keyword>
<dbReference type="GeneID" id="75917566"/>